<sequence>MTNSNYPQTGIIILAAGNSSRLGQAKQLLDFKGEKLLQIAIDIAEDSLSDVNLVVLGAYKEQIKNEIDFQSCEIVTNENWSKGLSSSMKVGLSAMIENYAVDQILIMLSDQPFVTKELLNLMIKTQLESRKGIVACRYGDTLGVPVLYTKKYFEELMQLKEKEGAKKVIFNHLEDCEIIVFERGKIDIDTQEDYDQLLGKKA</sequence>
<dbReference type="GO" id="GO:0016779">
    <property type="term" value="F:nucleotidyltransferase activity"/>
    <property type="evidence" value="ECO:0007669"/>
    <property type="project" value="UniProtKB-ARBA"/>
</dbReference>
<gene>
    <name evidence="2" type="ordered locus">Belba_2793</name>
</gene>
<dbReference type="OrthoDB" id="9779263at2"/>
<feature type="domain" description="MobA-like NTP transferase" evidence="1">
    <location>
        <begin position="12"/>
        <end position="172"/>
    </location>
</feature>
<dbReference type="HOGENOM" id="CLU_061980_2_0_10"/>
<dbReference type="KEGG" id="bbd:Belba_2793"/>
<dbReference type="Pfam" id="PF12804">
    <property type="entry name" value="NTP_transf_3"/>
    <property type="match status" value="1"/>
</dbReference>
<dbReference type="eggNOG" id="COG2068">
    <property type="taxonomic scope" value="Bacteria"/>
</dbReference>
<dbReference type="PANTHER" id="PTHR43777">
    <property type="entry name" value="MOLYBDENUM COFACTOR CYTIDYLYLTRANSFERASE"/>
    <property type="match status" value="1"/>
</dbReference>
<dbReference type="InterPro" id="IPR029044">
    <property type="entry name" value="Nucleotide-diphossugar_trans"/>
</dbReference>
<dbReference type="AlphaFoldDB" id="I3Z7W0"/>
<proteinExistence type="predicted"/>
<organism evidence="2 3">
    <name type="scientific">Belliella baltica (strain DSM 15883 / CIP 108006 / LMG 21964 / BA134)</name>
    <dbReference type="NCBI Taxonomy" id="866536"/>
    <lineage>
        <taxon>Bacteria</taxon>
        <taxon>Pseudomonadati</taxon>
        <taxon>Bacteroidota</taxon>
        <taxon>Cytophagia</taxon>
        <taxon>Cytophagales</taxon>
        <taxon>Cyclobacteriaceae</taxon>
        <taxon>Belliella</taxon>
    </lineage>
</organism>
<reference evidence="3" key="1">
    <citation type="submission" date="2012-06" db="EMBL/GenBank/DDBJ databases">
        <title>The complete genome of Belliella baltica DSM 15883.</title>
        <authorList>
            <person name="Lucas S."/>
            <person name="Copeland A."/>
            <person name="Lapidus A."/>
            <person name="Goodwin L."/>
            <person name="Pitluck S."/>
            <person name="Peters L."/>
            <person name="Mikhailova N."/>
            <person name="Davenport K."/>
            <person name="Kyrpides N."/>
            <person name="Mavromatis K."/>
            <person name="Pagani I."/>
            <person name="Ivanova N."/>
            <person name="Ovchinnikova G."/>
            <person name="Zeytun A."/>
            <person name="Detter J.C."/>
            <person name="Han C."/>
            <person name="Land M."/>
            <person name="Hauser L."/>
            <person name="Markowitz V."/>
            <person name="Cheng J.-F."/>
            <person name="Hugenholtz P."/>
            <person name="Woyke T."/>
            <person name="Wu D."/>
            <person name="Tindall B."/>
            <person name="Pomrenke H."/>
            <person name="Brambilla E."/>
            <person name="Klenk H.-P."/>
            <person name="Eisen J.A."/>
        </authorList>
    </citation>
    <scope>NUCLEOTIDE SEQUENCE [LARGE SCALE GENOMIC DNA]</scope>
    <source>
        <strain evidence="3">DSM 15883 / CIP 108006 / LMG 21964 / BA134</strain>
    </source>
</reference>
<evidence type="ECO:0000313" key="2">
    <source>
        <dbReference type="EMBL" id="AFL85328.1"/>
    </source>
</evidence>
<dbReference type="CDD" id="cd04182">
    <property type="entry name" value="GT_2_like_f"/>
    <property type="match status" value="1"/>
</dbReference>
<dbReference type="InterPro" id="IPR025877">
    <property type="entry name" value="MobA-like_NTP_Trfase"/>
</dbReference>
<evidence type="ECO:0000259" key="1">
    <source>
        <dbReference type="Pfam" id="PF12804"/>
    </source>
</evidence>
<accession>I3Z7W0</accession>
<dbReference type="STRING" id="866536.Belba_2793"/>
<dbReference type="Proteomes" id="UP000006050">
    <property type="component" value="Chromosome"/>
</dbReference>
<dbReference type="RefSeq" id="WP_014773279.1">
    <property type="nucleotide sequence ID" value="NC_018010.1"/>
</dbReference>
<dbReference type="EMBL" id="CP003281">
    <property type="protein sequence ID" value="AFL85328.1"/>
    <property type="molecule type" value="Genomic_DNA"/>
</dbReference>
<dbReference type="SUPFAM" id="SSF53448">
    <property type="entry name" value="Nucleotide-diphospho-sugar transferases"/>
    <property type="match status" value="1"/>
</dbReference>
<name>I3Z7W0_BELBD</name>
<dbReference type="Gene3D" id="3.90.550.10">
    <property type="entry name" value="Spore Coat Polysaccharide Biosynthesis Protein SpsA, Chain A"/>
    <property type="match status" value="1"/>
</dbReference>
<protein>
    <submittedName>
        <fullName evidence="2">Putative MobA-like protein</fullName>
    </submittedName>
</protein>
<keyword evidence="3" id="KW-1185">Reference proteome</keyword>
<dbReference type="PANTHER" id="PTHR43777:SF1">
    <property type="entry name" value="MOLYBDENUM COFACTOR CYTIDYLYLTRANSFERASE"/>
    <property type="match status" value="1"/>
</dbReference>
<evidence type="ECO:0000313" key="3">
    <source>
        <dbReference type="Proteomes" id="UP000006050"/>
    </source>
</evidence>
<dbReference type="PATRIC" id="fig|866536.3.peg.2878"/>